<dbReference type="PANTHER" id="PTHR46067">
    <property type="entry name" value="ACYL-COA N-ACYLTRANSFERASES (NAT) SUPERFAMILY PROTEIN"/>
    <property type="match status" value="1"/>
</dbReference>
<name>A0AB40CKB7_DIOCR</name>
<dbReference type="GO" id="GO:0016747">
    <property type="term" value="F:acyltransferase activity, transferring groups other than amino-acyl groups"/>
    <property type="evidence" value="ECO:0007669"/>
    <property type="project" value="InterPro"/>
</dbReference>
<reference evidence="3" key="1">
    <citation type="submission" date="2025-08" db="UniProtKB">
        <authorList>
            <consortium name="RefSeq"/>
        </authorList>
    </citation>
    <scope>IDENTIFICATION</scope>
</reference>
<dbReference type="InterPro" id="IPR016181">
    <property type="entry name" value="Acyl_CoA_acyltransferase"/>
</dbReference>
<keyword evidence="2" id="KW-1185">Reference proteome</keyword>
<accession>A0AB40CKB7</accession>
<dbReference type="InterPro" id="IPR000182">
    <property type="entry name" value="GNAT_dom"/>
</dbReference>
<evidence type="ECO:0000313" key="2">
    <source>
        <dbReference type="Proteomes" id="UP001515500"/>
    </source>
</evidence>
<dbReference type="PROSITE" id="PS51186">
    <property type="entry name" value="GNAT"/>
    <property type="match status" value="1"/>
</dbReference>
<sequence length="350" mass="40357">MNLSMITLQVFTESDADADAMMTWASDPRVVRFQRRYPFATTHEAMSYIQTHIIPHHFYRAICFNDHVVGSISVKPGTGDGEQHKASVGYRLAYEHWGKGIATMALKMVVEIVLKEWEWLGRLEGMEDFENKGSQRVLEKAGFQKEGVLHKFVFLKGEARDMVMYSIIRSSSSSSSIVRRDPVFIHLVLSVVSEKLVTMSASSSSSSQQNVLLFKGENYNLWSLKIKAVFRSKYLWSIVEKGIAEEPDNNRLTEIMKKYAKAICLIQQNLDDRVLLRITEAKTTKQAWDMLKTHYQGDTNNISVRLHSLHRKLDATKMKHGEKIEDYITRVLDVVYQTRCLEKRSRTRRL</sequence>
<dbReference type="RefSeq" id="XP_039140423.1">
    <property type="nucleotide sequence ID" value="XM_039284489.1"/>
</dbReference>
<feature type="domain" description="N-acetyltransferase" evidence="1">
    <location>
        <begin position="6"/>
        <end position="167"/>
    </location>
</feature>
<dbReference type="Proteomes" id="UP001515500">
    <property type="component" value="Chromosome 15"/>
</dbReference>
<dbReference type="GeneID" id="120277634"/>
<organism evidence="2 3">
    <name type="scientific">Dioscorea cayennensis subsp. rotundata</name>
    <name type="common">White Guinea yam</name>
    <name type="synonym">Dioscorea rotundata</name>
    <dbReference type="NCBI Taxonomy" id="55577"/>
    <lineage>
        <taxon>Eukaryota</taxon>
        <taxon>Viridiplantae</taxon>
        <taxon>Streptophyta</taxon>
        <taxon>Embryophyta</taxon>
        <taxon>Tracheophyta</taxon>
        <taxon>Spermatophyta</taxon>
        <taxon>Magnoliopsida</taxon>
        <taxon>Liliopsida</taxon>
        <taxon>Dioscoreales</taxon>
        <taxon>Dioscoreaceae</taxon>
        <taxon>Dioscorea</taxon>
    </lineage>
</organism>
<proteinExistence type="predicted"/>
<dbReference type="PANTHER" id="PTHR46067:SF2">
    <property type="entry name" value="ACETYLTRANSFERASE, GNAT FAMILY PROTEIN, EXPRESSED"/>
    <property type="match status" value="1"/>
</dbReference>
<evidence type="ECO:0000259" key="1">
    <source>
        <dbReference type="PROSITE" id="PS51186"/>
    </source>
</evidence>
<evidence type="ECO:0000313" key="3">
    <source>
        <dbReference type="RefSeq" id="XP_039140423.1"/>
    </source>
</evidence>
<dbReference type="Pfam" id="PF13302">
    <property type="entry name" value="Acetyltransf_3"/>
    <property type="match status" value="1"/>
</dbReference>
<dbReference type="SUPFAM" id="SSF55729">
    <property type="entry name" value="Acyl-CoA N-acyltransferases (Nat)"/>
    <property type="match status" value="1"/>
</dbReference>
<protein>
    <submittedName>
        <fullName evidence="3">Uncharacterized protein LOC120277634</fullName>
    </submittedName>
</protein>
<gene>
    <name evidence="3" type="primary">LOC120277634</name>
</gene>
<dbReference type="AlphaFoldDB" id="A0AB40CKB7"/>
<dbReference type="Gene3D" id="3.40.630.30">
    <property type="match status" value="1"/>
</dbReference>
<dbReference type="Pfam" id="PF14223">
    <property type="entry name" value="Retrotran_gag_2"/>
    <property type="match status" value="1"/>
</dbReference>